<reference evidence="2" key="1">
    <citation type="submission" date="2020-02" db="EMBL/GenBank/DDBJ databases">
        <authorList>
            <person name="Meier V. D."/>
        </authorList>
    </citation>
    <scope>NUCLEOTIDE SEQUENCE</scope>
    <source>
        <strain evidence="2">AVDCRST_MAG42</strain>
    </source>
</reference>
<protein>
    <submittedName>
        <fullName evidence="2">Uncharacterized protein</fullName>
    </submittedName>
</protein>
<feature type="compositionally biased region" description="Basic residues" evidence="1">
    <location>
        <begin position="28"/>
        <end position="38"/>
    </location>
</feature>
<accession>A0A6J4HTT3</accession>
<dbReference type="AlphaFoldDB" id="A0A6J4HTT3"/>
<gene>
    <name evidence="2" type="ORF">AVDCRST_MAG42-1218</name>
</gene>
<sequence length="52" mass="5928">MSSRRARLSAVGKCSTSATRDARGHPEPRRRRRTSRRPARFDRPTAQAKHLA</sequence>
<organism evidence="2">
    <name type="scientific">uncultured Chthoniobacterales bacterium</name>
    <dbReference type="NCBI Taxonomy" id="1836801"/>
    <lineage>
        <taxon>Bacteria</taxon>
        <taxon>Pseudomonadati</taxon>
        <taxon>Verrucomicrobiota</taxon>
        <taxon>Spartobacteria</taxon>
        <taxon>Chthoniobacterales</taxon>
        <taxon>environmental samples</taxon>
    </lineage>
</organism>
<name>A0A6J4HTT3_9BACT</name>
<feature type="region of interest" description="Disordered" evidence="1">
    <location>
        <begin position="1"/>
        <end position="52"/>
    </location>
</feature>
<evidence type="ECO:0000256" key="1">
    <source>
        <dbReference type="SAM" id="MobiDB-lite"/>
    </source>
</evidence>
<proteinExistence type="predicted"/>
<dbReference type="EMBL" id="CADCTA010000054">
    <property type="protein sequence ID" value="CAA9232705.1"/>
    <property type="molecule type" value="Genomic_DNA"/>
</dbReference>
<evidence type="ECO:0000313" key="2">
    <source>
        <dbReference type="EMBL" id="CAA9232705.1"/>
    </source>
</evidence>